<dbReference type="SUPFAM" id="SSF89392">
    <property type="entry name" value="Prokaryotic lipoproteins and lipoprotein localization factors"/>
    <property type="match status" value="1"/>
</dbReference>
<gene>
    <name evidence="2" type="ORF">ENU78_06270</name>
</gene>
<organism evidence="2">
    <name type="scientific">Dictyoglomus thermophilum</name>
    <dbReference type="NCBI Taxonomy" id="14"/>
    <lineage>
        <taxon>Bacteria</taxon>
        <taxon>Pseudomonadati</taxon>
        <taxon>Dictyoglomota</taxon>
        <taxon>Dictyoglomia</taxon>
        <taxon>Dictyoglomales</taxon>
        <taxon>Dictyoglomaceae</taxon>
        <taxon>Dictyoglomus</taxon>
    </lineage>
</organism>
<keyword evidence="1" id="KW-0732">Signal</keyword>
<dbReference type="PANTHER" id="PTHR37507:SF2">
    <property type="entry name" value="SPORULATION PROTEIN YDCC"/>
    <property type="match status" value="1"/>
</dbReference>
<name>A0A7C3Q106_DICTH</name>
<dbReference type="AlphaFoldDB" id="A0A7C3Q106"/>
<comment type="caution">
    <text evidence="2">The sequence shown here is derived from an EMBL/GenBank/DDBJ whole genome shotgun (WGS) entry which is preliminary data.</text>
</comment>
<reference evidence="2" key="1">
    <citation type="journal article" date="2020" name="mSystems">
        <title>Genome- and Community-Level Interaction Insights into Carbon Utilization and Element Cycling Functions of Hydrothermarchaeota in Hydrothermal Sediment.</title>
        <authorList>
            <person name="Zhou Z."/>
            <person name="Liu Y."/>
            <person name="Xu W."/>
            <person name="Pan J."/>
            <person name="Luo Z.H."/>
            <person name="Li M."/>
        </authorList>
    </citation>
    <scope>NUCLEOTIDE SEQUENCE [LARGE SCALE GENOMIC DNA]</scope>
    <source>
        <strain evidence="2">SpSt-70</strain>
    </source>
</reference>
<dbReference type="PANTHER" id="PTHR37507">
    <property type="entry name" value="SPORULATION PROTEIN YDCC"/>
    <property type="match status" value="1"/>
</dbReference>
<evidence type="ECO:0000313" key="2">
    <source>
        <dbReference type="EMBL" id="HGK24020.1"/>
    </source>
</evidence>
<dbReference type="EMBL" id="DTDV01000017">
    <property type="protein sequence ID" value="HGK24020.1"/>
    <property type="molecule type" value="Genomic_DNA"/>
</dbReference>
<evidence type="ECO:0000256" key="1">
    <source>
        <dbReference type="ARBA" id="ARBA00022729"/>
    </source>
</evidence>
<dbReference type="RefSeq" id="WP_012547161.1">
    <property type="nucleotide sequence ID" value="NZ_VTFL01000002.1"/>
</dbReference>
<protein>
    <submittedName>
        <fullName evidence="2">DUF1571 domain-containing protein</fullName>
    </submittedName>
</protein>
<proteinExistence type="predicted"/>
<dbReference type="OMA" id="TYEYYFQ"/>
<dbReference type="InterPro" id="IPR052944">
    <property type="entry name" value="Sporulation_related"/>
</dbReference>
<dbReference type="InterPro" id="IPR029046">
    <property type="entry name" value="LolA/LolB/LppX"/>
</dbReference>
<sequence length="224" mass="26435">MRKIRFIKYIILLLFVLTLLGTNKPSFAISYEEILQKTISSYKNLKTFSCILEVYNKAGNNEENITYEYYFQKPDKIRLEIMEGKDKGTIIVYQNGRVRYKKGGVLSFIPLSLNVDDPIVLSIRRGRVNELSLEYIVDILTKYNPQSIKEVNILGYSCYVIEIGDSRDRLYNYSLQRIYIEKNNFIPIQLEQYENTNGQNELVHRRVYKNFKINPPIDEKIFNI</sequence>
<dbReference type="Gene3D" id="2.50.20.10">
    <property type="entry name" value="Lipoprotein localisation LolA/LolB/LppX"/>
    <property type="match status" value="1"/>
</dbReference>
<accession>A0A7C3Q106</accession>